<accession>A0AAV2T0P7</accession>
<proteinExistence type="predicted"/>
<organism evidence="2 3">
    <name type="scientific">Calicophoron daubneyi</name>
    <name type="common">Rumen fluke</name>
    <name type="synonym">Paramphistomum daubneyi</name>
    <dbReference type="NCBI Taxonomy" id="300641"/>
    <lineage>
        <taxon>Eukaryota</taxon>
        <taxon>Metazoa</taxon>
        <taxon>Spiralia</taxon>
        <taxon>Lophotrochozoa</taxon>
        <taxon>Platyhelminthes</taxon>
        <taxon>Trematoda</taxon>
        <taxon>Digenea</taxon>
        <taxon>Plagiorchiida</taxon>
        <taxon>Pronocephalata</taxon>
        <taxon>Paramphistomoidea</taxon>
        <taxon>Paramphistomidae</taxon>
        <taxon>Calicophoron</taxon>
    </lineage>
</organism>
<evidence type="ECO:0000313" key="2">
    <source>
        <dbReference type="EMBL" id="CAL5130240.1"/>
    </source>
</evidence>
<feature type="region of interest" description="Disordered" evidence="1">
    <location>
        <begin position="1"/>
        <end position="21"/>
    </location>
</feature>
<reference evidence="2" key="1">
    <citation type="submission" date="2024-06" db="EMBL/GenBank/DDBJ databases">
        <authorList>
            <person name="Liu X."/>
            <person name="Lenzi L."/>
            <person name="Haldenby T S."/>
            <person name="Uol C."/>
        </authorList>
    </citation>
    <scope>NUCLEOTIDE SEQUENCE</scope>
</reference>
<protein>
    <submittedName>
        <fullName evidence="2">Uncharacterized protein</fullName>
    </submittedName>
</protein>
<dbReference type="EMBL" id="CAXLJL010000058">
    <property type="protein sequence ID" value="CAL5130240.1"/>
    <property type="molecule type" value="Genomic_DNA"/>
</dbReference>
<dbReference type="AlphaFoldDB" id="A0AAV2T0P7"/>
<feature type="non-terminal residue" evidence="2">
    <location>
        <position position="1"/>
    </location>
</feature>
<sequence>MYRAASPRNAKSTQQLPPTSSRKVIIAYMRASTSPRHFSENKPEFSSLALYFKRPGLKAYLAASPQLKVSTPVRPNVGAEESSKSLFKNPMGRPARRSTRSWYSERLPLCTHPQLKTALYWEPKNHLL</sequence>
<evidence type="ECO:0000256" key="1">
    <source>
        <dbReference type="SAM" id="MobiDB-lite"/>
    </source>
</evidence>
<feature type="compositionally biased region" description="Polar residues" evidence="1">
    <location>
        <begin position="9"/>
        <end position="21"/>
    </location>
</feature>
<dbReference type="Proteomes" id="UP001497525">
    <property type="component" value="Unassembled WGS sequence"/>
</dbReference>
<feature type="region of interest" description="Disordered" evidence="1">
    <location>
        <begin position="72"/>
        <end position="99"/>
    </location>
</feature>
<feature type="non-terminal residue" evidence="2">
    <location>
        <position position="128"/>
    </location>
</feature>
<name>A0AAV2T0P7_CALDB</name>
<comment type="caution">
    <text evidence="2">The sequence shown here is derived from an EMBL/GenBank/DDBJ whole genome shotgun (WGS) entry which is preliminary data.</text>
</comment>
<gene>
    <name evidence="2" type="ORF">CDAUBV1_LOCUS1660</name>
</gene>
<evidence type="ECO:0000313" key="3">
    <source>
        <dbReference type="Proteomes" id="UP001497525"/>
    </source>
</evidence>